<dbReference type="CDD" id="cd00590">
    <property type="entry name" value="RRM_SF"/>
    <property type="match status" value="1"/>
</dbReference>
<keyword evidence="2 3" id="KW-0694">RNA-binding</keyword>
<feature type="coiled-coil region" evidence="4">
    <location>
        <begin position="401"/>
        <end position="431"/>
    </location>
</feature>
<dbReference type="Gene3D" id="1.25.40.10">
    <property type="entry name" value="Tetratricopeptide repeat domain"/>
    <property type="match status" value="2"/>
</dbReference>
<dbReference type="STRING" id="312017.W7XJW4"/>
<dbReference type="GO" id="GO:0003723">
    <property type="term" value="F:RNA binding"/>
    <property type="evidence" value="ECO:0007669"/>
    <property type="project" value="UniProtKB-UniRule"/>
</dbReference>
<keyword evidence="1" id="KW-0677">Repeat</keyword>
<dbReference type="InterPro" id="IPR035979">
    <property type="entry name" value="RBD_domain_sf"/>
</dbReference>
<feature type="domain" description="RRM" evidence="6">
    <location>
        <begin position="825"/>
        <end position="901"/>
    </location>
</feature>
<dbReference type="EMBL" id="GG662703">
    <property type="protein sequence ID" value="EWS74384.1"/>
    <property type="molecule type" value="Genomic_DNA"/>
</dbReference>
<dbReference type="InterPro" id="IPR011990">
    <property type="entry name" value="TPR-like_helical_dom_sf"/>
</dbReference>
<evidence type="ECO:0000256" key="1">
    <source>
        <dbReference type="ARBA" id="ARBA00022737"/>
    </source>
</evidence>
<evidence type="ECO:0000256" key="5">
    <source>
        <dbReference type="SAM" id="MobiDB-lite"/>
    </source>
</evidence>
<dbReference type="eggNOG" id="KOG0128">
    <property type="taxonomic scope" value="Eukaryota"/>
</dbReference>
<protein>
    <submittedName>
        <fullName evidence="7">RNA recognition motif protein</fullName>
    </submittedName>
</protein>
<dbReference type="PANTHER" id="PTHR23236:SF119">
    <property type="entry name" value="NUCLEAR RNA-BINDING PROTEIN SART-3"/>
    <property type="match status" value="1"/>
</dbReference>
<sequence length="933" mass="110085">MEIEEDKHIAKEKQRILNLESKLEQNKYHVKNSFLLLECYNNLQQYDKANELRSKMYKYVTFTENQWIDWITEELTEAETSGDSNKKKDVIKIFDLAMDEGYYPTVAEMYLKFIDNLIEKKIVTKQKSKYIIEKVIGLFFQDFTVGSSIFKQAKKIELKFQNKFSSQQITEKEYKDSQNQLRQLYQRELKLGLVEITKSWEEYSIWEQDEVQKKKAEQIYNKTFNEVLILSMDLEDEYIQSSDKYEFMINLIQKQKDDEKKLIENTKVINFFEKCLSFIENTREINFWKLYIQYLKDIETPASHLSKIMCRATKNCKADLDLHTEYLRVLEKRQAPFDEIENELDRLLYTYKNANDDRYILYTSFLSYTVRNLKTVDNPYEVDSSTLNDDYINPSNISIMRKAYEKAVKYFTKLKEELESEEDEQTEENSDSTLTVYINEIILKHAEIECYIIRDKEQLNQIMEKFVKENGENISCWKKYYEFERVLGKTSTMRGILKRACMYVKDEPLAIHQILVDFEQDYGNVDLLEKAIQKQIQKYQEINEKEAAAAQEQEQGQTETNEENIIIQVEQVAQDQSTVHEEHQNNHQQQKTSNKRKPSHDITEEEDINKKVKLDQEKTAIDQDGTKPTVFIKNLPSNCTEASISQLFENRDHIKAIRIVKSKHGGMNKGFAYIDFSSMEEANNACLMMNDALVEGQKLYVAISAPPKKQTGQEDSTAYLSNLPFKITEEEIRQAFPDHEINQVRMIRDGNGDFRGFAYVEFKNETDLQNAIEKFNQNPFIKKRKVFCEKSQGLAKDRLKGLNDTLEENDQNHKNKHKKDSQNNFTVFLKNISFKALESDIQEYFKDLQIEGIVIARDIETNQPKGFAFVTFKDRSSYQQALNMKKGSIRKREFEIQKYDKPVPGLKKASDVQEINQIENKSNDDFKKYLFKK</sequence>
<name>W7XJW4_TETTS</name>
<keyword evidence="8" id="KW-1185">Reference proteome</keyword>
<dbReference type="SUPFAM" id="SSF54928">
    <property type="entry name" value="RNA-binding domain, RBD"/>
    <property type="match status" value="3"/>
</dbReference>
<dbReference type="PROSITE" id="PS50102">
    <property type="entry name" value="RRM"/>
    <property type="match status" value="3"/>
</dbReference>
<dbReference type="RefSeq" id="XP_012653061.1">
    <property type="nucleotide sequence ID" value="XM_012797607.1"/>
</dbReference>
<feature type="domain" description="RRM" evidence="6">
    <location>
        <begin position="716"/>
        <end position="793"/>
    </location>
</feature>
<evidence type="ECO:0000256" key="3">
    <source>
        <dbReference type="PROSITE-ProRule" id="PRU00176"/>
    </source>
</evidence>
<dbReference type="Pfam" id="PF00076">
    <property type="entry name" value="RRM_1"/>
    <property type="match status" value="3"/>
</dbReference>
<evidence type="ECO:0000256" key="4">
    <source>
        <dbReference type="SAM" id="Coils"/>
    </source>
</evidence>
<evidence type="ECO:0000313" key="7">
    <source>
        <dbReference type="EMBL" id="EWS74384.1"/>
    </source>
</evidence>
<dbReference type="SUPFAM" id="SSF48452">
    <property type="entry name" value="TPR-like"/>
    <property type="match status" value="1"/>
</dbReference>
<evidence type="ECO:0000259" key="6">
    <source>
        <dbReference type="PROSITE" id="PS50102"/>
    </source>
</evidence>
<dbReference type="Proteomes" id="UP000009168">
    <property type="component" value="Unassembled WGS sequence"/>
</dbReference>
<feature type="region of interest" description="Disordered" evidence="5">
    <location>
        <begin position="574"/>
        <end position="614"/>
    </location>
</feature>
<dbReference type="OrthoDB" id="439808at2759"/>
<dbReference type="GeneID" id="24438116"/>
<dbReference type="Gene3D" id="3.30.70.330">
    <property type="match status" value="3"/>
</dbReference>
<dbReference type="InterPro" id="IPR000504">
    <property type="entry name" value="RRM_dom"/>
</dbReference>
<dbReference type="InParanoid" id="W7XJW4"/>
<dbReference type="InterPro" id="IPR012677">
    <property type="entry name" value="Nucleotide-bd_a/b_plait_sf"/>
</dbReference>
<gene>
    <name evidence="7" type="ORF">TTHERM_000267919</name>
</gene>
<feature type="domain" description="RRM" evidence="6">
    <location>
        <begin position="628"/>
        <end position="706"/>
    </location>
</feature>
<dbReference type="PANTHER" id="PTHR23236">
    <property type="entry name" value="EUKARYOTIC TRANSLATION INITIATION FACTOR 4B/4H"/>
    <property type="match status" value="1"/>
</dbReference>
<dbReference type="SMART" id="SM00360">
    <property type="entry name" value="RRM"/>
    <property type="match status" value="3"/>
</dbReference>
<evidence type="ECO:0000313" key="8">
    <source>
        <dbReference type="Proteomes" id="UP000009168"/>
    </source>
</evidence>
<feature type="coiled-coil region" evidence="4">
    <location>
        <begin position="525"/>
        <end position="552"/>
    </location>
</feature>
<keyword evidence="4" id="KW-0175">Coiled coil</keyword>
<reference evidence="8" key="1">
    <citation type="journal article" date="2006" name="PLoS Biol.">
        <title>Macronuclear genome sequence of the ciliate Tetrahymena thermophila, a model eukaryote.</title>
        <authorList>
            <person name="Eisen J.A."/>
            <person name="Coyne R.S."/>
            <person name="Wu M."/>
            <person name="Wu D."/>
            <person name="Thiagarajan M."/>
            <person name="Wortman J.R."/>
            <person name="Badger J.H."/>
            <person name="Ren Q."/>
            <person name="Amedeo P."/>
            <person name="Jones K.M."/>
            <person name="Tallon L.J."/>
            <person name="Delcher A.L."/>
            <person name="Salzberg S.L."/>
            <person name="Silva J.C."/>
            <person name="Haas B.J."/>
            <person name="Majoros W.H."/>
            <person name="Farzad M."/>
            <person name="Carlton J.M."/>
            <person name="Smith R.K. Jr."/>
            <person name="Garg J."/>
            <person name="Pearlman R.E."/>
            <person name="Karrer K.M."/>
            <person name="Sun L."/>
            <person name="Manning G."/>
            <person name="Elde N.C."/>
            <person name="Turkewitz A.P."/>
            <person name="Asai D.J."/>
            <person name="Wilkes D.E."/>
            <person name="Wang Y."/>
            <person name="Cai H."/>
            <person name="Collins K."/>
            <person name="Stewart B.A."/>
            <person name="Lee S.R."/>
            <person name="Wilamowska K."/>
            <person name="Weinberg Z."/>
            <person name="Ruzzo W.L."/>
            <person name="Wloga D."/>
            <person name="Gaertig J."/>
            <person name="Frankel J."/>
            <person name="Tsao C.-C."/>
            <person name="Gorovsky M.A."/>
            <person name="Keeling P.J."/>
            <person name="Waller R.F."/>
            <person name="Patron N.J."/>
            <person name="Cherry J.M."/>
            <person name="Stover N.A."/>
            <person name="Krieger C.J."/>
            <person name="del Toro C."/>
            <person name="Ryder H.F."/>
            <person name="Williamson S.C."/>
            <person name="Barbeau R.A."/>
            <person name="Hamilton E.P."/>
            <person name="Orias E."/>
        </authorList>
    </citation>
    <scope>NUCLEOTIDE SEQUENCE [LARGE SCALE GENOMIC DNA]</scope>
    <source>
        <strain evidence="8">SB210</strain>
    </source>
</reference>
<organism evidence="7 8">
    <name type="scientific">Tetrahymena thermophila (strain SB210)</name>
    <dbReference type="NCBI Taxonomy" id="312017"/>
    <lineage>
        <taxon>Eukaryota</taxon>
        <taxon>Sar</taxon>
        <taxon>Alveolata</taxon>
        <taxon>Ciliophora</taxon>
        <taxon>Intramacronucleata</taxon>
        <taxon>Oligohymenophorea</taxon>
        <taxon>Hymenostomatida</taxon>
        <taxon>Tetrahymenina</taxon>
        <taxon>Tetrahymenidae</taxon>
        <taxon>Tetrahymena</taxon>
    </lineage>
</organism>
<evidence type="ECO:0000256" key="2">
    <source>
        <dbReference type="ARBA" id="ARBA00022884"/>
    </source>
</evidence>
<accession>W7XJW4</accession>
<proteinExistence type="predicted"/>
<dbReference type="KEGG" id="tet:TTHERM_000267919"/>
<dbReference type="AlphaFoldDB" id="W7XJW4"/>